<evidence type="ECO:0000259" key="1">
    <source>
        <dbReference type="PROSITE" id="PS51412"/>
    </source>
</evidence>
<reference evidence="2" key="1">
    <citation type="submission" date="2023-10" db="EMBL/GenBank/DDBJ databases">
        <title>Chromosome-level genome of the transformable northern wattle, Acacia crassicarpa.</title>
        <authorList>
            <person name="Massaro I."/>
            <person name="Sinha N.R."/>
            <person name="Poethig S."/>
            <person name="Leichty A.R."/>
        </authorList>
    </citation>
    <scope>NUCLEOTIDE SEQUENCE</scope>
    <source>
        <strain evidence="2">Acra3RX</strain>
        <tissue evidence="2">Leaf</tissue>
    </source>
</reference>
<proteinExistence type="predicted"/>
<dbReference type="InterPro" id="IPR020864">
    <property type="entry name" value="MACPF"/>
</dbReference>
<dbReference type="InterPro" id="IPR044663">
    <property type="entry name" value="CAD1/NSL1-like"/>
</dbReference>
<dbReference type="PANTHER" id="PTHR33199">
    <property type="entry name" value="MACPF DOMAIN-CONTAINING PROTEIN CAD1"/>
    <property type="match status" value="1"/>
</dbReference>
<dbReference type="SMART" id="SM00457">
    <property type="entry name" value="MACPF"/>
    <property type="match status" value="1"/>
</dbReference>
<evidence type="ECO:0000313" key="3">
    <source>
        <dbReference type="Proteomes" id="UP001293593"/>
    </source>
</evidence>
<comment type="caution">
    <text evidence="2">The sequence shown here is derived from an EMBL/GenBank/DDBJ whole genome shotgun (WGS) entry which is preliminary data.</text>
</comment>
<dbReference type="GO" id="GO:2000031">
    <property type="term" value="P:regulation of salicylic acid mediated signaling pathway"/>
    <property type="evidence" value="ECO:0007669"/>
    <property type="project" value="InterPro"/>
</dbReference>
<dbReference type="GO" id="GO:0005886">
    <property type="term" value="C:plasma membrane"/>
    <property type="evidence" value="ECO:0007669"/>
    <property type="project" value="TreeGrafter"/>
</dbReference>
<dbReference type="PROSITE" id="PS51412">
    <property type="entry name" value="MACPF_2"/>
    <property type="match status" value="1"/>
</dbReference>
<dbReference type="Pfam" id="PF01823">
    <property type="entry name" value="MACPF"/>
    <property type="match status" value="1"/>
</dbReference>
<dbReference type="AlphaFoldDB" id="A0AAE1JNM6"/>
<name>A0AAE1JNM6_9FABA</name>
<gene>
    <name evidence="2" type="ORF">QN277_020266</name>
</gene>
<protein>
    <recommendedName>
        <fullName evidence="1">MACPF domain-containing protein</fullName>
    </recommendedName>
</protein>
<dbReference type="PANTHER" id="PTHR33199:SF8">
    <property type="entry name" value="MACPF DOMAIN-CONTAINING PROTEIN NSL1"/>
    <property type="match status" value="1"/>
</dbReference>
<organism evidence="2 3">
    <name type="scientific">Acacia crassicarpa</name>
    <name type="common">northern wattle</name>
    <dbReference type="NCBI Taxonomy" id="499986"/>
    <lineage>
        <taxon>Eukaryota</taxon>
        <taxon>Viridiplantae</taxon>
        <taxon>Streptophyta</taxon>
        <taxon>Embryophyta</taxon>
        <taxon>Tracheophyta</taxon>
        <taxon>Spermatophyta</taxon>
        <taxon>Magnoliopsida</taxon>
        <taxon>eudicotyledons</taxon>
        <taxon>Gunneridae</taxon>
        <taxon>Pentapetalae</taxon>
        <taxon>rosids</taxon>
        <taxon>fabids</taxon>
        <taxon>Fabales</taxon>
        <taxon>Fabaceae</taxon>
        <taxon>Caesalpinioideae</taxon>
        <taxon>mimosoid clade</taxon>
        <taxon>Acacieae</taxon>
        <taxon>Acacia</taxon>
    </lineage>
</organism>
<evidence type="ECO:0000313" key="2">
    <source>
        <dbReference type="EMBL" id="KAK4271592.1"/>
    </source>
</evidence>
<accession>A0AAE1JNM6</accession>
<dbReference type="GO" id="GO:0009626">
    <property type="term" value="P:plant-type hypersensitive response"/>
    <property type="evidence" value="ECO:0007669"/>
    <property type="project" value="TreeGrafter"/>
</dbReference>
<keyword evidence="3" id="KW-1185">Reference proteome</keyword>
<dbReference type="EMBL" id="JAWXYG010000005">
    <property type="protein sequence ID" value="KAK4271592.1"/>
    <property type="molecule type" value="Genomic_DNA"/>
</dbReference>
<dbReference type="Proteomes" id="UP001293593">
    <property type="component" value="Unassembled WGS sequence"/>
</dbReference>
<sequence length="624" mass="69126">MGFTCNNAGLEPHLTAEKAVSVIGLGFDISKDIARLSACKNGPSGSSLISFASNQTRDLSFPGGLVVPNVPTSIKCDKGERTRFRSDVLRFNQMSELFNKELGLTGKVPSGQFNAMFDMKRGWAKDAGSTKSLAVDGWFITLYNIELCRSNITLSEELIKEVPSSWNPSALAEFIANYGTHVVVGVKMGGKDVIHIKQSKKSNLEPSEVKKLLKQLADERFSGDQNQTSNVNNAAEVSGKLKDDHAKSWGFRQSLPFSGRPIVKGHSKNDDIQSITVRRGGIDAGQSFNEWLSTISQSPNVISMSFVPITSLLSSSVPGSIFLSHAVNLYLRYKPPIEELHQFLEFQLPRLWAPMYGDLPLGFGHIQRRNMSPSLQFTLMGPKLFVNTAKVDTGNRPVTGIRLYLEGRKNDHLAIHLQHLSEIPSILDVSYDHSYNPTDESVDKGYYEPVKWNMFSHVCTAPVQNNTTHLDESVGIVTKAWFEVKLIGMKKVLFLRLGFSSVSSAKCRRSEWDGASTESRKSGFFSALMSTRLSKELLQNTPEKSAKVNINSAVYEEGPPVPTRAQKMLNLVDTKEMVRGPEDVPGYWVVTGAKLCVDDGRISLKAKYSLLTIMSEESLPFMRD</sequence>
<feature type="domain" description="MACPF" evidence="1">
    <location>
        <begin position="6"/>
        <end position="344"/>
    </location>
</feature>